<dbReference type="Gene3D" id="3.40.50.720">
    <property type="entry name" value="NAD(P)-binding Rossmann-like Domain"/>
    <property type="match status" value="1"/>
</dbReference>
<evidence type="ECO:0000313" key="7">
    <source>
        <dbReference type="Proteomes" id="UP001379533"/>
    </source>
</evidence>
<dbReference type="SMART" id="SM00822">
    <property type="entry name" value="PKS_KR"/>
    <property type="match status" value="1"/>
</dbReference>
<dbReference type="InterPro" id="IPR006162">
    <property type="entry name" value="Ppantetheine_attach_site"/>
</dbReference>
<dbReference type="Gene3D" id="3.40.366.10">
    <property type="entry name" value="Malonyl-Coenzyme A Acyl Carrier Protein, domain 2"/>
    <property type="match status" value="1"/>
</dbReference>
<dbReference type="SMART" id="SM00825">
    <property type="entry name" value="PKS_KS"/>
    <property type="match status" value="1"/>
</dbReference>
<proteinExistence type="predicted"/>
<dbReference type="InterPro" id="IPR001227">
    <property type="entry name" value="Ac_transferase_dom_sf"/>
</dbReference>
<dbReference type="InterPro" id="IPR032821">
    <property type="entry name" value="PKS_assoc"/>
</dbReference>
<dbReference type="InterPro" id="IPR020841">
    <property type="entry name" value="PKS_Beta-ketoAc_synthase_dom"/>
</dbReference>
<dbReference type="PROSITE" id="PS00606">
    <property type="entry name" value="KS3_1"/>
    <property type="match status" value="1"/>
</dbReference>
<dbReference type="PANTHER" id="PTHR43775">
    <property type="entry name" value="FATTY ACID SYNTHASE"/>
    <property type="match status" value="1"/>
</dbReference>
<dbReference type="InterPro" id="IPR016035">
    <property type="entry name" value="Acyl_Trfase/lysoPLipase"/>
</dbReference>
<dbReference type="InterPro" id="IPR016036">
    <property type="entry name" value="Malonyl_transacylase_ACP-bd"/>
</dbReference>
<dbReference type="InterPro" id="IPR018201">
    <property type="entry name" value="Ketoacyl_synth_AS"/>
</dbReference>
<dbReference type="SUPFAM" id="SSF52151">
    <property type="entry name" value="FabD/lysophospholipase-like"/>
    <property type="match status" value="1"/>
</dbReference>
<evidence type="ECO:0000256" key="1">
    <source>
        <dbReference type="ARBA" id="ARBA00022450"/>
    </source>
</evidence>
<dbReference type="SUPFAM" id="SSF53901">
    <property type="entry name" value="Thiolase-like"/>
    <property type="match status" value="1"/>
</dbReference>
<dbReference type="RefSeq" id="WP_394843019.1">
    <property type="nucleotide sequence ID" value="NZ_CP089982.1"/>
</dbReference>
<dbReference type="SMART" id="SM00827">
    <property type="entry name" value="PKS_AT"/>
    <property type="match status" value="1"/>
</dbReference>
<gene>
    <name evidence="6" type="ORF">LZC95_38940</name>
</gene>
<sequence>MSMLNELQEVVESLTPEQRTLLAELLAAGTADEPMAIIGMAGRFPGAPDVGAYWELLVEGRDAISETARGRANGARWGGFLEDVERFDAEFFGITPREAAAMDPQQRLFLETAWEALEDAGLPTASLRRTATGVFVGVSNFDYIWHQFRSLDEVDAYASSGSAHCIIANRISYLLDLTGPSLAVDTACSSSLVAVHLACQSLRARECDIALAGGVNLVLTPHLTTSLTRWGMMASDGRCKTFDARADGFVRGEGSGAVVLQRLTDAERSGARILAVVRGSAVNQDGKTNGLTAPNGAAQQAVIRQALARAGVSPAEVSYLETHGTGTSLGDPIEVEAIHEVFGAQATRCVLGAVKTNIGHLEPAAGIAGLIKVVLALRHGTIPRNLHFQAQNPHLTLPPGIELANEARPWATPRVAGVSAFSFGGTNAHVVLAEAPARATEPAEVRAAPHLIPLSASHTEARRQMAARHAHLFEAGDAALTVEGVAGLRALHRDHLEERLVVLAEGRAGAAEALRSFAEGRPHPDVVYGSKRPNARCVFVYTGQGQPWLEMGAALSRTEAVFRDAVAEVDAAFQRVAGRVERAPDLARTDVAQPAIFRLQVALTKTLAHWGIRPDAVVGHSVGEVAAAWAAGILTLDEAARVVHHRARLMERTAGLGAMASVALPLAEAVAFVEAHPEVVIAAHNGARDVVLSGRPEALEEALRALEARGVRCKKLAVAYAFHSPQMDALQGELVRELHGLRPKAPRVAFHSTVTGQRERDAVGTAEYWAKNMRERVRFAEAIASTHAEGASNAFLELGPHPALTPYIADAPTAFCMRRGQDDRRGLLSAVASLYVHGIEPDWSRLAPRADRRGSLPAYPWQRRRHWLALHDAPARTYRTEWIADAKSPASAVPKRYLLVAGDGALAEQLRAAIRASGGVCEADSFDVDEVLLALPALHAARALVQRLLDTEHRPRVTFLTRAAMHLDGDMVAAPELAAIWGFGRALAHEEPSLAVTLLDLPARPHQGEASAIVSRLAGTAAERQAAWRTGQWYVPRLTAHALPTPAPLDAEGTFLVTGGLGSLGLATAERLVSSGARTLALVSRRVPNAEQRSAIASLQAKGARVVTLQANVADVDDLARALEELRASAPPLRGVFHGAGVLEDGLLAGSSPEAFDRVLSPKLDGGWNLHRLTKDMNLEHFVLYSSATAVLGAAGQTSYAAANAFLQGLAEHRRSLGLRAVCVHWGAWAESTMASDAVVAQLRSRGFDTMAQERALDALEGALRDGTTDVTVVEAEWKTVLEQHPPLEHFLERLVEKKQSAVDPIVTVLGVTPAGQRSKVLYGHVRAVVLSVMGMHAGTEVRPDQGLVELGLDSLLAVTIANRFSSDLALRLPKTLIYDHPTLQRLTEHLLGVLFPPEAQPAREALAALDALEGASHETIQSLLDEELASLLPSAEFV</sequence>
<dbReference type="Pfam" id="PF16197">
    <property type="entry name" value="KAsynt_C_assoc"/>
    <property type="match status" value="1"/>
</dbReference>
<dbReference type="InterPro" id="IPR057326">
    <property type="entry name" value="KR_dom"/>
</dbReference>
<dbReference type="Pfam" id="PF00550">
    <property type="entry name" value="PP-binding"/>
    <property type="match status" value="1"/>
</dbReference>
<feature type="domain" description="Carrier" evidence="4">
    <location>
        <begin position="1320"/>
        <end position="1395"/>
    </location>
</feature>
<dbReference type="Proteomes" id="UP001379533">
    <property type="component" value="Chromosome"/>
</dbReference>
<dbReference type="Gene3D" id="1.10.1200.10">
    <property type="entry name" value="ACP-like"/>
    <property type="match status" value="1"/>
</dbReference>
<dbReference type="InterPro" id="IPR013968">
    <property type="entry name" value="PKS_KR"/>
</dbReference>
<organism evidence="6 7">
    <name type="scientific">Pendulispora brunnea</name>
    <dbReference type="NCBI Taxonomy" id="2905690"/>
    <lineage>
        <taxon>Bacteria</taxon>
        <taxon>Pseudomonadati</taxon>
        <taxon>Myxococcota</taxon>
        <taxon>Myxococcia</taxon>
        <taxon>Myxococcales</taxon>
        <taxon>Sorangiineae</taxon>
        <taxon>Pendulisporaceae</taxon>
        <taxon>Pendulispora</taxon>
    </lineage>
</organism>
<dbReference type="PROSITE" id="PS52004">
    <property type="entry name" value="KS3_2"/>
    <property type="match status" value="1"/>
</dbReference>
<dbReference type="InterPro" id="IPR014031">
    <property type="entry name" value="Ketoacyl_synth_C"/>
</dbReference>
<dbReference type="PROSITE" id="PS00012">
    <property type="entry name" value="PHOSPHOPANTETHEINE"/>
    <property type="match status" value="1"/>
</dbReference>
<dbReference type="SUPFAM" id="SSF51735">
    <property type="entry name" value="NAD(P)-binding Rossmann-fold domains"/>
    <property type="match status" value="2"/>
</dbReference>
<evidence type="ECO:0000259" key="5">
    <source>
        <dbReference type="PROSITE" id="PS52004"/>
    </source>
</evidence>
<dbReference type="InterPro" id="IPR050091">
    <property type="entry name" value="PKS_NRPS_Biosynth_Enz"/>
</dbReference>
<accession>A0ABZ2K104</accession>
<keyword evidence="2" id="KW-0597">Phosphoprotein</keyword>
<dbReference type="CDD" id="cd00833">
    <property type="entry name" value="PKS"/>
    <property type="match status" value="1"/>
</dbReference>
<dbReference type="Pfam" id="PF02801">
    <property type="entry name" value="Ketoacyl-synt_C"/>
    <property type="match status" value="1"/>
</dbReference>
<dbReference type="Pfam" id="PF00109">
    <property type="entry name" value="ketoacyl-synt"/>
    <property type="match status" value="1"/>
</dbReference>
<protein>
    <submittedName>
        <fullName evidence="6">Type I polyketide synthase</fullName>
    </submittedName>
</protein>
<evidence type="ECO:0000256" key="3">
    <source>
        <dbReference type="ARBA" id="ARBA00022679"/>
    </source>
</evidence>
<dbReference type="InterPro" id="IPR016039">
    <property type="entry name" value="Thiolase-like"/>
</dbReference>
<dbReference type="Gene3D" id="3.40.47.10">
    <property type="match status" value="1"/>
</dbReference>
<dbReference type="InterPro" id="IPR009081">
    <property type="entry name" value="PP-bd_ACP"/>
</dbReference>
<dbReference type="InterPro" id="IPR036736">
    <property type="entry name" value="ACP-like_sf"/>
</dbReference>
<dbReference type="SUPFAM" id="SSF47336">
    <property type="entry name" value="ACP-like"/>
    <property type="match status" value="1"/>
</dbReference>
<evidence type="ECO:0000313" key="6">
    <source>
        <dbReference type="EMBL" id="WXA92416.1"/>
    </source>
</evidence>
<keyword evidence="7" id="KW-1185">Reference proteome</keyword>
<dbReference type="InterPro" id="IPR014030">
    <property type="entry name" value="Ketoacyl_synth_N"/>
</dbReference>
<keyword evidence="1" id="KW-0596">Phosphopantetheine</keyword>
<dbReference type="PROSITE" id="PS50075">
    <property type="entry name" value="CARRIER"/>
    <property type="match status" value="1"/>
</dbReference>
<dbReference type="InterPro" id="IPR036291">
    <property type="entry name" value="NAD(P)-bd_dom_sf"/>
</dbReference>
<dbReference type="SMART" id="SM01294">
    <property type="entry name" value="PKS_PP_betabranch"/>
    <property type="match status" value="1"/>
</dbReference>
<dbReference type="PANTHER" id="PTHR43775:SF37">
    <property type="entry name" value="SI:DKEY-61P9.11"/>
    <property type="match status" value="1"/>
</dbReference>
<name>A0ABZ2K104_9BACT</name>
<dbReference type="Pfam" id="PF08659">
    <property type="entry name" value="KR"/>
    <property type="match status" value="1"/>
</dbReference>
<dbReference type="EMBL" id="CP089982">
    <property type="protein sequence ID" value="WXA92416.1"/>
    <property type="molecule type" value="Genomic_DNA"/>
</dbReference>
<dbReference type="InterPro" id="IPR014043">
    <property type="entry name" value="Acyl_transferase_dom"/>
</dbReference>
<reference evidence="6 7" key="1">
    <citation type="submission" date="2021-12" db="EMBL/GenBank/DDBJ databases">
        <title>Discovery of the Pendulisporaceae a myxobacterial family with distinct sporulation behavior and unique specialized metabolism.</title>
        <authorList>
            <person name="Garcia R."/>
            <person name="Popoff A."/>
            <person name="Bader C.D."/>
            <person name="Loehr J."/>
            <person name="Walesch S."/>
            <person name="Walt C."/>
            <person name="Boldt J."/>
            <person name="Bunk B."/>
            <person name="Haeckl F.J.F.P.J."/>
            <person name="Gunesch A.P."/>
            <person name="Birkelbach J."/>
            <person name="Nuebel U."/>
            <person name="Pietschmann T."/>
            <person name="Bach T."/>
            <person name="Mueller R."/>
        </authorList>
    </citation>
    <scope>NUCLEOTIDE SEQUENCE [LARGE SCALE GENOMIC DNA]</scope>
    <source>
        <strain evidence="6 7">MSr12523</strain>
    </source>
</reference>
<dbReference type="CDD" id="cd08955">
    <property type="entry name" value="KR_2_FAS_SDR_x"/>
    <property type="match status" value="1"/>
</dbReference>
<evidence type="ECO:0000259" key="4">
    <source>
        <dbReference type="PROSITE" id="PS50075"/>
    </source>
</evidence>
<keyword evidence="3" id="KW-0808">Transferase</keyword>
<dbReference type="Pfam" id="PF00698">
    <property type="entry name" value="Acyl_transf_1"/>
    <property type="match status" value="1"/>
</dbReference>
<dbReference type="Gene3D" id="3.30.70.3290">
    <property type="match status" value="1"/>
</dbReference>
<feature type="domain" description="Ketosynthase family 3 (KS3)" evidence="5">
    <location>
        <begin position="32"/>
        <end position="434"/>
    </location>
</feature>
<dbReference type="SUPFAM" id="SSF55048">
    <property type="entry name" value="Probable ACP-binding domain of malonyl-CoA ACP transacylase"/>
    <property type="match status" value="1"/>
</dbReference>
<dbReference type="InterPro" id="IPR020806">
    <property type="entry name" value="PKS_PP-bd"/>
</dbReference>
<evidence type="ECO:0000256" key="2">
    <source>
        <dbReference type="ARBA" id="ARBA00022553"/>
    </source>
</evidence>
<dbReference type="SMART" id="SM00823">
    <property type="entry name" value="PKS_PP"/>
    <property type="match status" value="1"/>
</dbReference>